<dbReference type="EMBL" id="AGNL01000269">
    <property type="protein sequence ID" value="EJK77901.1"/>
    <property type="molecule type" value="Genomic_DNA"/>
</dbReference>
<name>K0TPF7_THAOC</name>
<keyword evidence="3" id="KW-1185">Reference proteome</keyword>
<comment type="caution">
    <text evidence="2">The sequence shown here is derived from an EMBL/GenBank/DDBJ whole genome shotgun (WGS) entry which is preliminary data.</text>
</comment>
<feature type="compositionally biased region" description="Basic and acidic residues" evidence="1">
    <location>
        <begin position="1"/>
        <end position="13"/>
    </location>
</feature>
<gene>
    <name evidence="2" type="ORF">THAOC_00235</name>
</gene>
<feature type="non-terminal residue" evidence="2">
    <location>
        <position position="1"/>
    </location>
</feature>
<accession>K0TPF7</accession>
<protein>
    <submittedName>
        <fullName evidence="2">Uncharacterized protein</fullName>
    </submittedName>
</protein>
<dbReference type="Proteomes" id="UP000266841">
    <property type="component" value="Unassembled WGS sequence"/>
</dbReference>
<proteinExistence type="predicted"/>
<sequence>GRRHDDADAHDRGGPAPPGRARAGRGGHLRAVSGVRQLRRPHRHQPGRHVRRHVPVRRRHGQVLLGEQHARHVPPARGTAVEPRPRALGVASLILYGLTADGSVVRNRFFWLYDMSCGDENAPVEVGDQIAWATVVSFCPECRRPDDPSSDQLRIGLD</sequence>
<evidence type="ECO:0000313" key="3">
    <source>
        <dbReference type="Proteomes" id="UP000266841"/>
    </source>
</evidence>
<evidence type="ECO:0000313" key="2">
    <source>
        <dbReference type="EMBL" id="EJK77901.1"/>
    </source>
</evidence>
<organism evidence="2 3">
    <name type="scientific">Thalassiosira oceanica</name>
    <name type="common">Marine diatom</name>
    <dbReference type="NCBI Taxonomy" id="159749"/>
    <lineage>
        <taxon>Eukaryota</taxon>
        <taxon>Sar</taxon>
        <taxon>Stramenopiles</taxon>
        <taxon>Ochrophyta</taxon>
        <taxon>Bacillariophyta</taxon>
        <taxon>Coscinodiscophyceae</taxon>
        <taxon>Thalassiosirophycidae</taxon>
        <taxon>Thalassiosirales</taxon>
        <taxon>Thalassiosiraceae</taxon>
        <taxon>Thalassiosira</taxon>
    </lineage>
</organism>
<dbReference type="AlphaFoldDB" id="K0TPF7"/>
<evidence type="ECO:0000256" key="1">
    <source>
        <dbReference type="SAM" id="MobiDB-lite"/>
    </source>
</evidence>
<feature type="region of interest" description="Disordered" evidence="1">
    <location>
        <begin position="1"/>
        <end position="27"/>
    </location>
</feature>
<reference evidence="2 3" key="1">
    <citation type="journal article" date="2012" name="Genome Biol.">
        <title>Genome and low-iron response of an oceanic diatom adapted to chronic iron limitation.</title>
        <authorList>
            <person name="Lommer M."/>
            <person name="Specht M."/>
            <person name="Roy A.S."/>
            <person name="Kraemer L."/>
            <person name="Andreson R."/>
            <person name="Gutowska M.A."/>
            <person name="Wolf J."/>
            <person name="Bergner S.V."/>
            <person name="Schilhabel M.B."/>
            <person name="Klostermeier U.C."/>
            <person name="Beiko R.G."/>
            <person name="Rosenstiel P."/>
            <person name="Hippler M."/>
            <person name="Laroche J."/>
        </authorList>
    </citation>
    <scope>NUCLEOTIDE SEQUENCE [LARGE SCALE GENOMIC DNA]</scope>
    <source>
        <strain evidence="2 3">CCMP1005</strain>
    </source>
</reference>